<evidence type="ECO:0000313" key="2">
    <source>
        <dbReference type="Proteomes" id="UP000017746"/>
    </source>
</evidence>
<dbReference type="STRING" id="1246995.AFR_08340"/>
<accession>U5VT17</accession>
<organism evidence="1 2">
    <name type="scientific">Actinoplanes friuliensis DSM 7358</name>
    <dbReference type="NCBI Taxonomy" id="1246995"/>
    <lineage>
        <taxon>Bacteria</taxon>
        <taxon>Bacillati</taxon>
        <taxon>Actinomycetota</taxon>
        <taxon>Actinomycetes</taxon>
        <taxon>Micromonosporales</taxon>
        <taxon>Micromonosporaceae</taxon>
        <taxon>Actinoplanes</taxon>
    </lineage>
</organism>
<proteinExistence type="predicted"/>
<dbReference type="PATRIC" id="fig|1246995.3.peg.1697"/>
<name>U5VT17_9ACTN</name>
<dbReference type="KEGG" id="afs:AFR_08340"/>
<reference evidence="1 2" key="1">
    <citation type="journal article" date="2014" name="J. Biotechnol.">
        <title>Complete genome sequence of the actinobacterium Actinoplanes friuliensis HAG 010964, producer of the lipopeptide antibiotic friulimycin.</title>
        <authorList>
            <person name="Ruckert C."/>
            <person name="Szczepanowski R."/>
            <person name="Albersmeier A."/>
            <person name="Goesmann A."/>
            <person name="Fischer N."/>
            <person name="Steinkamper A."/>
            <person name="Puhler A."/>
            <person name="Biener R."/>
            <person name="Schwartz D."/>
            <person name="Kalinowski J."/>
        </authorList>
    </citation>
    <scope>NUCLEOTIDE SEQUENCE [LARGE SCALE GENOMIC DNA]</scope>
    <source>
        <strain evidence="1 2">DSM 7358</strain>
    </source>
</reference>
<gene>
    <name evidence="1" type="ORF">AFR_08340</name>
</gene>
<dbReference type="Proteomes" id="UP000017746">
    <property type="component" value="Chromosome"/>
</dbReference>
<dbReference type="HOGENOM" id="CLU_2103748_0_0_11"/>
<sequence length="115" mass="11361">MGVAAVVALGSAGCSASGTDGSGDVKAAAPAAAAADDSGDGKDVCAHLKKELPRIKAVGSEVGAMAQLAMSLAGFYENHEKLADGEALDAQTEKACPEVRAEILEAAGIKSFADL</sequence>
<dbReference type="AlphaFoldDB" id="U5VT17"/>
<protein>
    <submittedName>
        <fullName evidence="1">Uncharacterized protein</fullName>
    </submittedName>
</protein>
<keyword evidence="2" id="KW-1185">Reference proteome</keyword>
<evidence type="ECO:0000313" key="1">
    <source>
        <dbReference type="EMBL" id="AGZ39957.1"/>
    </source>
</evidence>
<dbReference type="EMBL" id="CP006272">
    <property type="protein sequence ID" value="AGZ39957.1"/>
    <property type="molecule type" value="Genomic_DNA"/>
</dbReference>